<evidence type="ECO:0000313" key="8">
    <source>
        <dbReference type="Proteomes" id="UP000076998"/>
    </source>
</evidence>
<dbReference type="Gene3D" id="1.20.120.910">
    <property type="entry name" value="DksA, coiled-coil domain"/>
    <property type="match status" value="1"/>
</dbReference>
<dbReference type="OrthoDB" id="1121111at2"/>
<dbReference type="GO" id="GO:0008270">
    <property type="term" value="F:zinc ion binding"/>
    <property type="evidence" value="ECO:0007669"/>
    <property type="project" value="UniProtKB-KW"/>
</dbReference>
<keyword evidence="1" id="KW-0479">Metal-binding</keyword>
<comment type="caution">
    <text evidence="7">The sequence shown here is derived from an EMBL/GenBank/DDBJ whole genome shotgun (WGS) entry which is preliminary data.</text>
</comment>
<organism evidence="7 8">
    <name type="scientific">Microbacterium oleivorans</name>
    <dbReference type="NCBI Taxonomy" id="273677"/>
    <lineage>
        <taxon>Bacteria</taxon>
        <taxon>Bacillati</taxon>
        <taxon>Actinomycetota</taxon>
        <taxon>Actinomycetes</taxon>
        <taxon>Micrococcales</taxon>
        <taxon>Microbacteriaceae</taxon>
        <taxon>Microbacterium</taxon>
    </lineage>
</organism>
<evidence type="ECO:0000259" key="6">
    <source>
        <dbReference type="Pfam" id="PF01258"/>
    </source>
</evidence>
<evidence type="ECO:0000256" key="1">
    <source>
        <dbReference type="ARBA" id="ARBA00022723"/>
    </source>
</evidence>
<dbReference type="PANTHER" id="PTHR33823">
    <property type="entry name" value="RNA POLYMERASE-BINDING TRANSCRIPTION FACTOR DKSA-RELATED"/>
    <property type="match status" value="1"/>
</dbReference>
<feature type="domain" description="Zinc finger DksA/TraR C4-type" evidence="6">
    <location>
        <begin position="79"/>
        <end position="110"/>
    </location>
</feature>
<dbReference type="PROSITE" id="PS51128">
    <property type="entry name" value="ZF_DKSA_2"/>
    <property type="match status" value="1"/>
</dbReference>
<gene>
    <name evidence="7" type="ORF">AYL44_08735</name>
</gene>
<dbReference type="InterPro" id="IPR020460">
    <property type="entry name" value="Znf_C4-type_bac"/>
</dbReference>
<dbReference type="SUPFAM" id="SSF57716">
    <property type="entry name" value="Glucocorticoid receptor-like (DNA-binding domain)"/>
    <property type="match status" value="1"/>
</dbReference>
<evidence type="ECO:0000313" key="7">
    <source>
        <dbReference type="EMBL" id="OAH50522.1"/>
    </source>
</evidence>
<dbReference type="InterPro" id="IPR000962">
    <property type="entry name" value="Znf_DskA_TraR"/>
</dbReference>
<evidence type="ECO:0000256" key="4">
    <source>
        <dbReference type="PROSITE-ProRule" id="PRU00510"/>
    </source>
</evidence>
<dbReference type="PROSITE" id="PS01102">
    <property type="entry name" value="ZF_DKSA_1"/>
    <property type="match status" value="1"/>
</dbReference>
<dbReference type="PANTHER" id="PTHR33823:SF2">
    <property type="entry name" value="RNA POLYMERASE-BINDING TRANSCRIPTION FACTOR DKSA"/>
    <property type="match status" value="1"/>
</dbReference>
<dbReference type="EMBL" id="LSTV01000002">
    <property type="protein sequence ID" value="OAH50522.1"/>
    <property type="molecule type" value="Genomic_DNA"/>
</dbReference>
<feature type="region of interest" description="Disordered" evidence="5">
    <location>
        <begin position="29"/>
        <end position="53"/>
    </location>
</feature>
<proteinExistence type="predicted"/>
<keyword evidence="2" id="KW-0863">Zinc-finger</keyword>
<dbReference type="AlphaFoldDB" id="A0A177KAV7"/>
<evidence type="ECO:0000256" key="5">
    <source>
        <dbReference type="SAM" id="MobiDB-lite"/>
    </source>
</evidence>
<dbReference type="PRINTS" id="PR00618">
    <property type="entry name" value="DKSAZNFINGER"/>
</dbReference>
<evidence type="ECO:0000256" key="2">
    <source>
        <dbReference type="ARBA" id="ARBA00022771"/>
    </source>
</evidence>
<dbReference type="Proteomes" id="UP000076998">
    <property type="component" value="Unassembled WGS sequence"/>
</dbReference>
<reference evidence="7 8" key="1">
    <citation type="submission" date="2016-02" db="EMBL/GenBank/DDBJ databases">
        <authorList>
            <person name="Wen L."/>
            <person name="He K."/>
            <person name="Yang H."/>
        </authorList>
    </citation>
    <scope>NUCLEOTIDE SEQUENCE [LARGE SCALE GENOMIC DNA]</scope>
    <source>
        <strain evidence="7 8">CD11_3</strain>
    </source>
</reference>
<accession>A0A177KAV7</accession>
<evidence type="ECO:0000256" key="3">
    <source>
        <dbReference type="ARBA" id="ARBA00022833"/>
    </source>
</evidence>
<keyword evidence="3" id="KW-0862">Zinc</keyword>
<name>A0A177KAV7_9MICO</name>
<dbReference type="RefSeq" id="WP_064002883.1">
    <property type="nucleotide sequence ID" value="NZ_LSTV01000002.1"/>
</dbReference>
<dbReference type="InterPro" id="IPR020458">
    <property type="entry name" value="Znf_DskA_TraR_CS"/>
</dbReference>
<protein>
    <submittedName>
        <fullName evidence="7">Molecular chaperone DnaK</fullName>
    </submittedName>
</protein>
<feature type="zinc finger region" description="dksA C4-type" evidence="4">
    <location>
        <begin position="84"/>
        <end position="108"/>
    </location>
</feature>
<sequence>MDPIERLRERERALRAQLARLEADDAALRVDRSDATADDEHDPEGSTLSGEWQRVDALRASTRDELTQVATALARVDAGTYGVCERCGRPIPEARLEVRPQATMCVACASIG</sequence>
<dbReference type="Pfam" id="PF01258">
    <property type="entry name" value="zf-dskA_traR"/>
    <property type="match status" value="1"/>
</dbReference>